<dbReference type="STRING" id="240176.D6RR09"/>
<dbReference type="SUPFAM" id="SSF52283">
    <property type="entry name" value="Formate/glycerate dehydrogenase catalytic domain-like"/>
    <property type="match status" value="1"/>
</dbReference>
<evidence type="ECO:0000256" key="2">
    <source>
        <dbReference type="ARBA" id="ARBA00023154"/>
    </source>
</evidence>
<dbReference type="PANTHER" id="PTHR11133:SF23">
    <property type="entry name" value="SACCHAROPINE DEHYDROGENASE [NAD(+), L-LYSINE-FORMING]"/>
    <property type="match status" value="1"/>
</dbReference>
<evidence type="ECO:0000313" key="6">
    <source>
        <dbReference type="Proteomes" id="UP000001861"/>
    </source>
</evidence>
<dbReference type="Proteomes" id="UP000001861">
    <property type="component" value="Unassembled WGS sequence"/>
</dbReference>
<dbReference type="KEGG" id="cci:CC1G_15806"/>
<evidence type="ECO:0000256" key="3">
    <source>
        <dbReference type="SAM" id="MobiDB-lite"/>
    </source>
</evidence>
<dbReference type="GO" id="GO:0005737">
    <property type="term" value="C:cytoplasm"/>
    <property type="evidence" value="ECO:0007669"/>
    <property type="project" value="TreeGrafter"/>
</dbReference>
<comment type="caution">
    <text evidence="5">The sequence shown here is derived from an EMBL/GenBank/DDBJ whole genome shotgun (WGS) entry which is preliminary data.</text>
</comment>
<dbReference type="eggNOG" id="KOG0172">
    <property type="taxonomic scope" value="Eukaryota"/>
</dbReference>
<organism evidence="5 6">
    <name type="scientific">Coprinopsis cinerea (strain Okayama-7 / 130 / ATCC MYA-4618 / FGSC 9003)</name>
    <name type="common">Inky cap fungus</name>
    <name type="synonym">Hormographiella aspergillata</name>
    <dbReference type="NCBI Taxonomy" id="240176"/>
    <lineage>
        <taxon>Eukaryota</taxon>
        <taxon>Fungi</taxon>
        <taxon>Dikarya</taxon>
        <taxon>Basidiomycota</taxon>
        <taxon>Agaricomycotina</taxon>
        <taxon>Agaricomycetes</taxon>
        <taxon>Agaricomycetidae</taxon>
        <taxon>Agaricales</taxon>
        <taxon>Agaricineae</taxon>
        <taxon>Psathyrellaceae</taxon>
        <taxon>Coprinopsis</taxon>
    </lineage>
</organism>
<keyword evidence="6" id="KW-1185">Reference proteome</keyword>
<name>D6RR09_COPC7</name>
<dbReference type="HOGENOM" id="CLU_005231_0_0_1"/>
<accession>D6RR09</accession>
<dbReference type="SUPFAM" id="SSF55347">
    <property type="entry name" value="Glyceraldehyde-3-phosphate dehydrogenase-like, C-terminal domain"/>
    <property type="match status" value="1"/>
</dbReference>
<dbReference type="AlphaFoldDB" id="D6RR09"/>
<keyword evidence="1" id="KW-0560">Oxidoreductase</keyword>
<dbReference type="GO" id="GO:0019878">
    <property type="term" value="P:lysine biosynthetic process via aminoadipic acid"/>
    <property type="evidence" value="ECO:0007669"/>
    <property type="project" value="TreeGrafter"/>
</dbReference>
<dbReference type="Pfam" id="PF16653">
    <property type="entry name" value="Sacchrp_dh_C"/>
    <property type="match status" value="1"/>
</dbReference>
<dbReference type="InterPro" id="IPR036291">
    <property type="entry name" value="NAD(P)-bd_dom_sf"/>
</dbReference>
<keyword evidence="2" id="KW-0028">Amino-acid biosynthesis</keyword>
<feature type="region of interest" description="Disordered" evidence="3">
    <location>
        <begin position="530"/>
        <end position="551"/>
    </location>
</feature>
<dbReference type="SUPFAM" id="SSF51735">
    <property type="entry name" value="NAD(P)-binding Rossmann-fold domains"/>
    <property type="match status" value="1"/>
</dbReference>
<dbReference type="OrthoDB" id="10059875at2759"/>
<feature type="region of interest" description="Disordered" evidence="3">
    <location>
        <begin position="1046"/>
        <end position="1075"/>
    </location>
</feature>
<dbReference type="Pfam" id="PF03435">
    <property type="entry name" value="Sacchrp_dh_NADP"/>
    <property type="match status" value="1"/>
</dbReference>
<dbReference type="InterPro" id="IPR032095">
    <property type="entry name" value="Sacchrp_dh-like_C"/>
</dbReference>
<feature type="compositionally biased region" description="Low complexity" evidence="3">
    <location>
        <begin position="580"/>
        <end position="616"/>
    </location>
</feature>
<protein>
    <submittedName>
        <fullName evidence="5">Alpha-aminoadipic semialdehyde synthase</fullName>
    </submittedName>
</protein>
<proteinExistence type="predicted"/>
<dbReference type="SMART" id="SM01003">
    <property type="entry name" value="AlaDh_PNT_N"/>
    <property type="match status" value="1"/>
</dbReference>
<evidence type="ECO:0000313" key="5">
    <source>
        <dbReference type="EMBL" id="EFI26592.1"/>
    </source>
</evidence>
<dbReference type="PANTHER" id="PTHR11133">
    <property type="entry name" value="SACCHAROPINE DEHYDROGENASE"/>
    <property type="match status" value="1"/>
</dbReference>
<dbReference type="RefSeq" id="XP_002910086.1">
    <property type="nucleotide sequence ID" value="XM_002910040.1"/>
</dbReference>
<dbReference type="GO" id="GO:0004753">
    <property type="term" value="F:saccharopine dehydrogenase activity"/>
    <property type="evidence" value="ECO:0007669"/>
    <property type="project" value="TreeGrafter"/>
</dbReference>
<reference evidence="5 6" key="1">
    <citation type="journal article" date="2010" name="Proc. Natl. Acad. Sci. U.S.A.">
        <title>Insights into evolution of multicellular fungi from the assembled chromosomes of the mushroom Coprinopsis cinerea (Coprinus cinereus).</title>
        <authorList>
            <person name="Stajich J.E."/>
            <person name="Wilke S.K."/>
            <person name="Ahren D."/>
            <person name="Au C.H."/>
            <person name="Birren B.W."/>
            <person name="Borodovsky M."/>
            <person name="Burns C."/>
            <person name="Canback B."/>
            <person name="Casselton L.A."/>
            <person name="Cheng C.K."/>
            <person name="Deng J."/>
            <person name="Dietrich F.S."/>
            <person name="Fargo D.C."/>
            <person name="Farman M.L."/>
            <person name="Gathman A.C."/>
            <person name="Goldberg J."/>
            <person name="Guigo R."/>
            <person name="Hoegger P.J."/>
            <person name="Hooker J.B."/>
            <person name="Huggins A."/>
            <person name="James T.Y."/>
            <person name="Kamada T."/>
            <person name="Kilaru S."/>
            <person name="Kodira C."/>
            <person name="Kues U."/>
            <person name="Kupfer D."/>
            <person name="Kwan H.S."/>
            <person name="Lomsadze A."/>
            <person name="Li W."/>
            <person name="Lilly W.W."/>
            <person name="Ma L.J."/>
            <person name="Mackey A.J."/>
            <person name="Manning G."/>
            <person name="Martin F."/>
            <person name="Muraguchi H."/>
            <person name="Natvig D.O."/>
            <person name="Palmerini H."/>
            <person name="Ramesh M.A."/>
            <person name="Rehmeyer C.J."/>
            <person name="Roe B.A."/>
            <person name="Shenoy N."/>
            <person name="Stanke M."/>
            <person name="Ter-Hovhannisyan V."/>
            <person name="Tunlid A."/>
            <person name="Velagapudi R."/>
            <person name="Vision T.J."/>
            <person name="Zeng Q."/>
            <person name="Zolan M.E."/>
            <person name="Pukkila P.J."/>
        </authorList>
    </citation>
    <scope>NUCLEOTIDE SEQUENCE [LARGE SCALE GENOMIC DNA]</scope>
    <source>
        <strain evidence="6">Okayama-7 / 130 / ATCC MYA-4618 / FGSC 9003</strain>
    </source>
</reference>
<dbReference type="CDD" id="cd12189">
    <property type="entry name" value="LKR_SDH_like"/>
    <property type="match status" value="1"/>
</dbReference>
<dbReference type="InterPro" id="IPR005097">
    <property type="entry name" value="Sacchrp_dh_NADP-bd"/>
</dbReference>
<dbReference type="Gene3D" id="3.30.360.10">
    <property type="entry name" value="Dihydrodipicolinate Reductase, domain 2"/>
    <property type="match status" value="1"/>
</dbReference>
<dbReference type="InParanoid" id="D6RR09"/>
<dbReference type="VEuPathDB" id="FungiDB:CC1G_15806"/>
<feature type="compositionally biased region" description="Low complexity" evidence="3">
    <location>
        <begin position="1056"/>
        <end position="1065"/>
    </location>
</feature>
<feature type="domain" description="Alanine dehydrogenase/pyridine nucleotide transhydrogenase N-terminal" evidence="4">
    <location>
        <begin position="16"/>
        <end position="159"/>
    </location>
</feature>
<dbReference type="Pfam" id="PF05222">
    <property type="entry name" value="AlaDh_PNT_N"/>
    <property type="match status" value="1"/>
</dbReference>
<dbReference type="InterPro" id="IPR051168">
    <property type="entry name" value="AASS"/>
</dbReference>
<evidence type="ECO:0000256" key="1">
    <source>
        <dbReference type="ARBA" id="ARBA00023002"/>
    </source>
</evidence>
<sequence>MLARNLSKPGRNLVVCIRREDPKRIWERRAPLTPDDVAALLAKHPNLSIEIQPCNKRVFPIEDYLHAGATLASRAPDIFLGIKETPVPELTWGPQTHLMFSHTHKGQPYNAPLLARFLEQYSKPKHASTPAPRLIDYELLTDPSTGKRTVGFGWFAGVAGVLESLSAMAHHHLEHGVASPFLYTPRPHTVPSLDEARKQLRNIGGLIREYGVPEALGPFIIGLTGRGNVSQGCLSMLEELPLEHIRVKDLDALVKDPNASRHKVYLVHVQPEEYLIDVNGGSYNRDSYYANPESYKSVFHERVAPYLTLLLNGTGWSPSYPRILPTDTLPSVLSHAYSIGGLRATNIGDISCDIEGGIEFMERATTISDPCFKVRVPTAKFAGDRSSTGSPSTTTAVSHKGEIQIMSVDILPASIPLDASKHFSSVLRPYIEAIVEDHSSTNPIFSLDSPVLGSAYSRALDSPPSKRQHPEDTHTTLLNALHRATIAHSGRLARPHKHLKDVVRAHCGPLPFREGRLSLESLLAPNGVATKQSKPERDADGNVLPPYLQPSAEEYNPGVYNIVEKEAKDVEIQVPPSPPSSSSHTTASSSRTTRSSSSSSSLRHSYSPSHTSSASAQARYKHTPRHSAAPTKRILMLGSGMVAGPAVDTIMDTPGMELVVASNSLHELQTLTAPHSVSGRVKYRVVDISKRETYKHLVAESDVVVSLLPAPMHPQIAKTCIEYGKHLVTASYISPEMAALDEAAKSSSTLLLNEIGLDPGIDHCSALDLLCRLKATNQHVVSFTSFCGGLPAYEDSRVPLRYKFSWRPQGVLTAAGNDAKYLVNGQTREIPGSSLLSSKFPKVPVPGFPHILEGLPNRDSLKYASIYGLPTDGSLKTLIRGTLRYPGFSDLMASFRSLGLLNTSTKVLPDTWRSFLRLAMAAQHSPGSSNGDHPLTTAAIEGKGKRPLPSLQSRIPANQIAEVWDALSWFGLIEGAGAGAGGSSVVSSGSSNSTNSPYVHAPPAMPPLPAEPTTPLDLFAYLLSSKLAYRLGERDMVVLSHEIITVDGHPSPPSSPSTTSPYPSTSDHHAQDQIQTRHTSTLVTYGTSTHSAMARTVGIPIGIAAIHVAQDHIPLRGVHGPTHPTVYRPVLDGLVRVGLGMQESSIRGIGMHESTLRGLGVAGHRPLVDREFERGLGEFF</sequence>
<dbReference type="EMBL" id="AACS02000013">
    <property type="protein sequence ID" value="EFI26592.1"/>
    <property type="molecule type" value="Genomic_DNA"/>
</dbReference>
<dbReference type="InterPro" id="IPR007886">
    <property type="entry name" value="AlaDH/PNT_N"/>
</dbReference>
<dbReference type="OMA" id="TPHVHDI"/>
<dbReference type="GeneID" id="9378523"/>
<feature type="region of interest" description="Disordered" evidence="3">
    <location>
        <begin position="572"/>
        <end position="630"/>
    </location>
</feature>
<dbReference type="Gene3D" id="1.10.1870.10">
    <property type="entry name" value="Domain 3, Saccharopine reductase"/>
    <property type="match status" value="1"/>
</dbReference>
<keyword evidence="2" id="KW-0457">Lysine biosynthesis</keyword>
<evidence type="ECO:0000259" key="4">
    <source>
        <dbReference type="SMART" id="SM01003"/>
    </source>
</evidence>
<dbReference type="Gene3D" id="3.40.50.720">
    <property type="entry name" value="NAD(P)-binding Rossmann-like Domain"/>
    <property type="match status" value="2"/>
</dbReference>
<gene>
    <name evidence="5" type="ORF">CC1G_15806</name>
</gene>